<accession>A0A366HDZ5</accession>
<evidence type="ECO:0000313" key="1">
    <source>
        <dbReference type="EMBL" id="RBP40715.1"/>
    </source>
</evidence>
<dbReference type="PANTHER" id="PTHR17985:SF8">
    <property type="entry name" value="TRANSPORT AND GOLGI ORGANIZATION PROTEIN 2 HOMOLOG"/>
    <property type="match status" value="1"/>
</dbReference>
<dbReference type="InterPro" id="IPR008551">
    <property type="entry name" value="TANGO2"/>
</dbReference>
<reference evidence="1 2" key="1">
    <citation type="submission" date="2018-06" db="EMBL/GenBank/DDBJ databases">
        <title>Genomic Encyclopedia of Type Strains, Phase IV (KMG-IV): sequencing the most valuable type-strain genomes for metagenomic binning, comparative biology and taxonomic classification.</title>
        <authorList>
            <person name="Goeker M."/>
        </authorList>
    </citation>
    <scope>NUCLEOTIDE SEQUENCE [LARGE SCALE GENOMIC DNA]</scope>
    <source>
        <strain evidence="1 2">DSM 25520</strain>
    </source>
</reference>
<organism evidence="1 2">
    <name type="scientific">Eoetvoesiella caeni</name>
    <dbReference type="NCBI Taxonomy" id="645616"/>
    <lineage>
        <taxon>Bacteria</taxon>
        <taxon>Pseudomonadati</taxon>
        <taxon>Pseudomonadota</taxon>
        <taxon>Betaproteobacteria</taxon>
        <taxon>Burkholderiales</taxon>
        <taxon>Alcaligenaceae</taxon>
        <taxon>Eoetvoesiella</taxon>
    </lineage>
</organism>
<sequence>MCIAYLAIGTHPDWPLFIAANRDEFHNRPTKPAAPWPQRPDIISGIDSQAHGTWLGITRQGRYAFLTNYRDPAAFIADAPSRGELSSQYLEGYEAPQDYARRRMAEASAYNGFNLIVGNPAGACYVSNRLPAGQMRELGAGRYVISNHLLDTPWPKAERLRHALDRYPSEQLCRTLTPVFEILRDGTQALDADLPATGLSLERERLLSSPFIISPDYGTRCSTVIAIHASGRVLFSETSYAPDGQVSERHDWPFTLEPGRA</sequence>
<dbReference type="AlphaFoldDB" id="A0A366HDZ5"/>
<protein>
    <submittedName>
        <fullName evidence="1">Uncharacterized protein with NRDE domain</fullName>
    </submittedName>
</protein>
<dbReference type="OrthoDB" id="4380123at2"/>
<dbReference type="Pfam" id="PF05742">
    <property type="entry name" value="TANGO2"/>
    <property type="match status" value="1"/>
</dbReference>
<dbReference type="RefSeq" id="WP_113932499.1">
    <property type="nucleotide sequence ID" value="NZ_JACCEU010000004.1"/>
</dbReference>
<evidence type="ECO:0000313" key="2">
    <source>
        <dbReference type="Proteomes" id="UP000253628"/>
    </source>
</evidence>
<dbReference type="Proteomes" id="UP000253628">
    <property type="component" value="Unassembled WGS sequence"/>
</dbReference>
<dbReference type="PANTHER" id="PTHR17985">
    <property type="entry name" value="SER/THR-RICH PROTEIN T10 IN DGCR REGION"/>
    <property type="match status" value="1"/>
</dbReference>
<keyword evidence="2" id="KW-1185">Reference proteome</keyword>
<gene>
    <name evidence="1" type="ORF">DFR37_10353</name>
</gene>
<comment type="caution">
    <text evidence="1">The sequence shown here is derived from an EMBL/GenBank/DDBJ whole genome shotgun (WGS) entry which is preliminary data.</text>
</comment>
<dbReference type="EMBL" id="QNRQ01000003">
    <property type="protein sequence ID" value="RBP40715.1"/>
    <property type="molecule type" value="Genomic_DNA"/>
</dbReference>
<name>A0A366HDZ5_9BURK</name>
<proteinExistence type="predicted"/>